<reference evidence="3 4" key="1">
    <citation type="submission" date="2020-07" db="EMBL/GenBank/DDBJ databases">
        <title>Mycobacterium kansasii (former subtype) with zoonotic potential isolated from diseased indoor pet cat, Japan.</title>
        <authorList>
            <person name="Fukano H."/>
            <person name="Terazono T."/>
            <person name="Hoshino Y."/>
        </authorList>
    </citation>
    <scope>NUCLEOTIDE SEQUENCE [LARGE SCALE GENOMIC DNA]</scope>
    <source>
        <strain evidence="3 4">Kuro-I</strain>
    </source>
</reference>
<dbReference type="PANTHER" id="PTHR43539">
    <property type="entry name" value="FLAVIN-BINDING MONOOXYGENASE-LIKE PROTEIN (AFU_ORTHOLOGUE AFUA_4G09220)"/>
    <property type="match status" value="1"/>
</dbReference>
<dbReference type="InterPro" id="IPR003718">
    <property type="entry name" value="OsmC/Ohr_fam"/>
</dbReference>
<dbReference type="GO" id="GO:0004497">
    <property type="term" value="F:monooxygenase activity"/>
    <property type="evidence" value="ECO:0007669"/>
    <property type="project" value="TreeGrafter"/>
</dbReference>
<evidence type="ECO:0000256" key="1">
    <source>
        <dbReference type="ARBA" id="ARBA00023002"/>
    </source>
</evidence>
<dbReference type="GO" id="GO:0050660">
    <property type="term" value="F:flavin adenine dinucleotide binding"/>
    <property type="evidence" value="ECO:0007669"/>
    <property type="project" value="TreeGrafter"/>
</dbReference>
<dbReference type="InterPro" id="IPR036102">
    <property type="entry name" value="OsmC/Ohrsf"/>
</dbReference>
<evidence type="ECO:0000256" key="2">
    <source>
        <dbReference type="SAM" id="MobiDB-lite"/>
    </source>
</evidence>
<keyword evidence="4" id="KW-1185">Reference proteome</keyword>
<dbReference type="InterPro" id="IPR050982">
    <property type="entry name" value="Auxin_biosynth/cation_transpt"/>
</dbReference>
<feature type="compositionally biased region" description="Low complexity" evidence="2">
    <location>
        <begin position="174"/>
        <end position="190"/>
    </location>
</feature>
<dbReference type="SUPFAM" id="SSF51905">
    <property type="entry name" value="FAD/NAD(P)-binding domain"/>
    <property type="match status" value="2"/>
</dbReference>
<keyword evidence="1" id="KW-0560">Oxidoreductase</keyword>
<evidence type="ECO:0000313" key="3">
    <source>
        <dbReference type="EMBL" id="BCI87313.1"/>
    </source>
</evidence>
<dbReference type="SUPFAM" id="SSF82784">
    <property type="entry name" value="OsmC-like"/>
    <property type="match status" value="1"/>
</dbReference>
<dbReference type="Proteomes" id="UP000516380">
    <property type="component" value="Chromosome"/>
</dbReference>
<dbReference type="Pfam" id="PF02566">
    <property type="entry name" value="OsmC"/>
    <property type="match status" value="1"/>
</dbReference>
<evidence type="ECO:0008006" key="5">
    <source>
        <dbReference type="Google" id="ProtNLM"/>
    </source>
</evidence>
<dbReference type="Gene3D" id="3.30.300.20">
    <property type="match status" value="1"/>
</dbReference>
<accession>A0A7G1IAG3</accession>
<dbReference type="Pfam" id="PF13738">
    <property type="entry name" value="Pyr_redox_3"/>
    <property type="match status" value="1"/>
</dbReference>
<proteinExistence type="predicted"/>
<sequence>MTALATKTADPVDNGVNVDALLGVRNALPDTPEIAQFQWRTKVYWVNGTHSRSSVDTFYGFGEQQQHKTSFTYDSDHPLAFAAQDNGATPVEYVMVALGGCLTAGIASIAQQRNIQLHSVQATIEAEHDLHGILGADPDVRNGFSGVRVSYQINADATPRRSKRWWPSHRSARRSSTCSPTRPTSPSTSAESRRPAMLKTDTVVVGAGHCGLAMSRCLADRSVDHVVLERGEVANSWRTQRWDSLRLLTPNWMTRLPGHAYRGDDPDGYLTASATADLITHYAKETAAPVRANTTVLSVRPAERGYLVRTDQDTWYARAVVSASGAAAVPSVPALNHAVPEGITTLAPTGYRNPGQLPEGGVLVVGASASGVQIAEELHRSGRPVTIAVGEHTRMPRTYRGKDIMWWMDAAGLFDERYDEIPDLVRARNLPSMQLAGSPERKTLDLNALRRLGVRIVGRLAGIRDGVAQFSGSLANVTTLADLKLGRLLDTFDNWAAETGLDGVDPPQRYAPTAVPAPTPLSLDLGSGEIRTIVWATGFRPDLSWIDAPIFDRKSRARHDGGVTASPGLYLIGMPFLRRRKSTLIDGAAADAADLTDHLARYLATV</sequence>
<organism evidence="3 4">
    <name type="scientific">Mycobacterium kansasii</name>
    <dbReference type="NCBI Taxonomy" id="1768"/>
    <lineage>
        <taxon>Bacteria</taxon>
        <taxon>Bacillati</taxon>
        <taxon>Actinomycetota</taxon>
        <taxon>Actinomycetes</taxon>
        <taxon>Mycobacteriales</taxon>
        <taxon>Mycobacteriaceae</taxon>
        <taxon>Mycobacterium</taxon>
    </lineage>
</organism>
<gene>
    <name evidence="3" type="ORF">NIIDMKKI_25190</name>
</gene>
<protein>
    <recommendedName>
        <fullName evidence="5">Pyridine nucleotide-disulfide oxidoreductase family protein</fullName>
    </recommendedName>
</protein>
<dbReference type="InterPro" id="IPR015946">
    <property type="entry name" value="KH_dom-like_a/b"/>
</dbReference>
<dbReference type="PRINTS" id="PR00411">
    <property type="entry name" value="PNDRDTASEI"/>
</dbReference>
<feature type="compositionally biased region" description="Basic residues" evidence="2">
    <location>
        <begin position="160"/>
        <end position="173"/>
    </location>
</feature>
<dbReference type="EMBL" id="AP023343">
    <property type="protein sequence ID" value="BCI87313.1"/>
    <property type="molecule type" value="Genomic_DNA"/>
</dbReference>
<name>A0A7G1IAG3_MYCKA</name>
<evidence type="ECO:0000313" key="4">
    <source>
        <dbReference type="Proteomes" id="UP000516380"/>
    </source>
</evidence>
<dbReference type="AlphaFoldDB" id="A0A7G1IAG3"/>
<dbReference type="PANTHER" id="PTHR43539:SF78">
    <property type="entry name" value="FLAVIN-CONTAINING MONOOXYGENASE"/>
    <property type="match status" value="1"/>
</dbReference>
<dbReference type="Gene3D" id="3.50.50.60">
    <property type="entry name" value="FAD/NAD(P)-binding domain"/>
    <property type="match status" value="2"/>
</dbReference>
<feature type="region of interest" description="Disordered" evidence="2">
    <location>
        <begin position="160"/>
        <end position="196"/>
    </location>
</feature>
<dbReference type="InterPro" id="IPR036188">
    <property type="entry name" value="FAD/NAD-bd_sf"/>
</dbReference>